<comment type="function">
    <text evidence="2">Removes the formyl group from the N-terminal Met of newly synthesized proteins. Requires at least a dipeptide for an efficient rate of reaction. N-terminal L-methionine is a prerequisite for activity but the enzyme has broad specificity at other positions.</text>
</comment>
<keyword evidence="2" id="KW-0378">Hydrolase</keyword>
<keyword evidence="2" id="KW-0648">Protein biosynthesis</keyword>
<gene>
    <name evidence="3" type="primary">def_2</name>
    <name evidence="2" type="synonym">def</name>
    <name evidence="3" type="ORF">KSX_64290</name>
</gene>
<dbReference type="PRINTS" id="PR01576">
    <property type="entry name" value="PDEFORMYLASE"/>
</dbReference>
<protein>
    <recommendedName>
        <fullName evidence="2">Peptide deformylase</fullName>
        <shortName evidence="2">PDF</shortName>
        <ecNumber evidence="2">3.5.1.88</ecNumber>
    </recommendedName>
    <alternativeName>
        <fullName evidence="2">Polypeptide deformylase</fullName>
    </alternativeName>
</protein>
<organism evidence="3 4">
    <name type="scientific">Ktedonospora formicarum</name>
    <dbReference type="NCBI Taxonomy" id="2778364"/>
    <lineage>
        <taxon>Bacteria</taxon>
        <taxon>Bacillati</taxon>
        <taxon>Chloroflexota</taxon>
        <taxon>Ktedonobacteria</taxon>
        <taxon>Ktedonobacterales</taxon>
        <taxon>Ktedonobacteraceae</taxon>
        <taxon>Ktedonospora</taxon>
    </lineage>
</organism>
<comment type="cofactor">
    <cofactor evidence="2">
        <name>Fe(2+)</name>
        <dbReference type="ChEBI" id="CHEBI:29033"/>
    </cofactor>
    <text evidence="2">Binds 1 Fe(2+) ion.</text>
</comment>
<dbReference type="GO" id="GO:0006412">
    <property type="term" value="P:translation"/>
    <property type="evidence" value="ECO:0007669"/>
    <property type="project" value="UniProtKB-UniRule"/>
</dbReference>
<name>A0A8J3MVT6_9CHLR</name>
<evidence type="ECO:0000313" key="3">
    <source>
        <dbReference type="EMBL" id="GHO48266.1"/>
    </source>
</evidence>
<feature type="active site" evidence="2">
    <location>
        <position position="138"/>
    </location>
</feature>
<dbReference type="Pfam" id="PF01327">
    <property type="entry name" value="Pep_deformylase"/>
    <property type="match status" value="1"/>
</dbReference>
<dbReference type="SUPFAM" id="SSF56420">
    <property type="entry name" value="Peptide deformylase"/>
    <property type="match status" value="1"/>
</dbReference>
<proteinExistence type="inferred from homology"/>
<feature type="binding site" evidence="2">
    <location>
        <position position="141"/>
    </location>
    <ligand>
        <name>Fe cation</name>
        <dbReference type="ChEBI" id="CHEBI:24875"/>
    </ligand>
</feature>
<dbReference type="InterPro" id="IPR023635">
    <property type="entry name" value="Peptide_deformylase"/>
</dbReference>
<dbReference type="EMBL" id="BNJF01000003">
    <property type="protein sequence ID" value="GHO48266.1"/>
    <property type="molecule type" value="Genomic_DNA"/>
</dbReference>
<feature type="binding site" evidence="2">
    <location>
        <position position="94"/>
    </location>
    <ligand>
        <name>Fe cation</name>
        <dbReference type="ChEBI" id="CHEBI:24875"/>
    </ligand>
</feature>
<evidence type="ECO:0000313" key="4">
    <source>
        <dbReference type="Proteomes" id="UP000612362"/>
    </source>
</evidence>
<evidence type="ECO:0000256" key="2">
    <source>
        <dbReference type="HAMAP-Rule" id="MF_00163"/>
    </source>
</evidence>
<reference evidence="3" key="1">
    <citation type="submission" date="2020-10" db="EMBL/GenBank/DDBJ databases">
        <title>Taxonomic study of unclassified bacteria belonging to the class Ktedonobacteria.</title>
        <authorList>
            <person name="Yabe S."/>
            <person name="Wang C.M."/>
            <person name="Zheng Y."/>
            <person name="Sakai Y."/>
            <person name="Cavaletti L."/>
            <person name="Monciardini P."/>
            <person name="Donadio S."/>
        </authorList>
    </citation>
    <scope>NUCLEOTIDE SEQUENCE</scope>
    <source>
        <strain evidence="3">SOSP1-1</strain>
    </source>
</reference>
<dbReference type="RefSeq" id="WP_220197464.1">
    <property type="nucleotide sequence ID" value="NZ_BNJF01000003.1"/>
</dbReference>
<dbReference type="HAMAP" id="MF_00163">
    <property type="entry name" value="Pep_deformylase"/>
    <property type="match status" value="1"/>
</dbReference>
<accession>A0A8J3MVT6</accession>
<comment type="similarity">
    <text evidence="1 2">Belongs to the polypeptide deformylase family.</text>
</comment>
<dbReference type="InterPro" id="IPR036821">
    <property type="entry name" value="Peptide_deformylase_sf"/>
</dbReference>
<dbReference type="GO" id="GO:0046872">
    <property type="term" value="F:metal ion binding"/>
    <property type="evidence" value="ECO:0007669"/>
    <property type="project" value="UniProtKB-KW"/>
</dbReference>
<dbReference type="NCBIfam" id="TIGR00079">
    <property type="entry name" value="pept_deformyl"/>
    <property type="match status" value="1"/>
</dbReference>
<dbReference type="Proteomes" id="UP000612362">
    <property type="component" value="Unassembled WGS sequence"/>
</dbReference>
<sequence>MSLYPIVMLGDPILRQKAKRISRFDNSLHKLAKDMFETMHANNGAGLAAPQIGLSIRMFVVELDDPKTEKHYKIAMTNPEIIKTNGEQIGLDGCLSIPGYYGVNVRRADRVVVKGQDLNGKPMRVTAEGYFAWALQHEIDHLNGILYLDLLDRKEDLREVRESEAEEALS</sequence>
<keyword evidence="2" id="KW-0479">Metal-binding</keyword>
<dbReference type="PANTHER" id="PTHR10458">
    <property type="entry name" value="PEPTIDE DEFORMYLASE"/>
    <property type="match status" value="1"/>
</dbReference>
<dbReference type="GO" id="GO:0042586">
    <property type="term" value="F:peptide deformylase activity"/>
    <property type="evidence" value="ECO:0007669"/>
    <property type="project" value="UniProtKB-UniRule"/>
</dbReference>
<keyword evidence="4" id="KW-1185">Reference proteome</keyword>
<comment type="caution">
    <text evidence="3">The sequence shown here is derived from an EMBL/GenBank/DDBJ whole genome shotgun (WGS) entry which is preliminary data.</text>
</comment>
<feature type="binding site" evidence="2">
    <location>
        <position position="137"/>
    </location>
    <ligand>
        <name>Fe cation</name>
        <dbReference type="ChEBI" id="CHEBI:24875"/>
    </ligand>
</feature>
<dbReference type="NCBIfam" id="NF001159">
    <property type="entry name" value="PRK00150.1-3"/>
    <property type="match status" value="1"/>
</dbReference>
<evidence type="ECO:0000256" key="1">
    <source>
        <dbReference type="ARBA" id="ARBA00010759"/>
    </source>
</evidence>
<keyword evidence="2" id="KW-0408">Iron</keyword>
<dbReference type="PIRSF" id="PIRSF004749">
    <property type="entry name" value="Pep_def"/>
    <property type="match status" value="1"/>
</dbReference>
<dbReference type="AlphaFoldDB" id="A0A8J3MVT6"/>
<comment type="catalytic activity">
    <reaction evidence="2">
        <text>N-terminal N-formyl-L-methionyl-[peptide] + H2O = N-terminal L-methionyl-[peptide] + formate</text>
        <dbReference type="Rhea" id="RHEA:24420"/>
        <dbReference type="Rhea" id="RHEA-COMP:10639"/>
        <dbReference type="Rhea" id="RHEA-COMP:10640"/>
        <dbReference type="ChEBI" id="CHEBI:15377"/>
        <dbReference type="ChEBI" id="CHEBI:15740"/>
        <dbReference type="ChEBI" id="CHEBI:49298"/>
        <dbReference type="ChEBI" id="CHEBI:64731"/>
        <dbReference type="EC" id="3.5.1.88"/>
    </reaction>
</comment>
<dbReference type="CDD" id="cd00487">
    <property type="entry name" value="Pep_deformylase"/>
    <property type="match status" value="1"/>
</dbReference>
<dbReference type="Gene3D" id="3.90.45.10">
    <property type="entry name" value="Peptide deformylase"/>
    <property type="match status" value="1"/>
</dbReference>
<dbReference type="EC" id="3.5.1.88" evidence="2"/>
<dbReference type="PANTHER" id="PTHR10458:SF22">
    <property type="entry name" value="PEPTIDE DEFORMYLASE"/>
    <property type="match status" value="1"/>
</dbReference>